<evidence type="ECO:0000313" key="2">
    <source>
        <dbReference type="EMBL" id="VFS32128.1"/>
    </source>
</evidence>
<keyword evidence="1" id="KW-1133">Transmembrane helix</keyword>
<feature type="transmembrane region" description="Helical" evidence="1">
    <location>
        <begin position="32"/>
        <end position="54"/>
    </location>
</feature>
<dbReference type="AlphaFoldDB" id="A0A484Y7P7"/>
<protein>
    <submittedName>
        <fullName evidence="2">Transporter</fullName>
    </submittedName>
</protein>
<dbReference type="Proteomes" id="UP000372890">
    <property type="component" value="Unassembled WGS sequence"/>
</dbReference>
<evidence type="ECO:0000256" key="1">
    <source>
        <dbReference type="SAM" id="Phobius"/>
    </source>
</evidence>
<keyword evidence="1" id="KW-0472">Membrane</keyword>
<name>A0A484Y7P7_ECOLX</name>
<organism evidence="2 3">
    <name type="scientific">Escherichia coli</name>
    <dbReference type="NCBI Taxonomy" id="562"/>
    <lineage>
        <taxon>Bacteria</taxon>
        <taxon>Pseudomonadati</taxon>
        <taxon>Pseudomonadota</taxon>
        <taxon>Gammaproteobacteria</taxon>
        <taxon>Enterobacterales</taxon>
        <taxon>Enterobacteriaceae</taxon>
        <taxon>Escherichia</taxon>
    </lineage>
</organism>
<sequence>MSQITSPATYSISRPQDVIDIVNKNSAINTSIGVIFIALGGILIDAYQAAMVGFGNKIHCRSIRHFAGSCCNRQCISINRRVNWRFISEPSNKPLWAKAGIYYWHGAVHHRCCSGSYCSQYLVGAGVPRHHGLWFRHRLPFGNQCRGRASWFNVEENRHVGQPLANGLVCFDNRCLFGAFAAASVWYR</sequence>
<dbReference type="EMBL" id="CAADIS010000005">
    <property type="protein sequence ID" value="VFS32128.1"/>
    <property type="molecule type" value="Genomic_DNA"/>
</dbReference>
<keyword evidence="1" id="KW-0812">Transmembrane</keyword>
<reference evidence="2 3" key="1">
    <citation type="submission" date="2019-03" db="EMBL/GenBank/DDBJ databases">
        <authorList>
            <consortium name="Pathogen Informatics"/>
        </authorList>
    </citation>
    <scope>NUCLEOTIDE SEQUENCE [LARGE SCALE GENOMIC DNA]</scope>
    <source>
        <strain evidence="2 3">NCTC9001</strain>
    </source>
</reference>
<proteinExistence type="predicted"/>
<accession>A0A484Y7P7</accession>
<evidence type="ECO:0000313" key="3">
    <source>
        <dbReference type="Proteomes" id="UP000372890"/>
    </source>
</evidence>
<gene>
    <name evidence="2" type="ORF">NCTC9001_04327</name>
</gene>